<protein>
    <submittedName>
        <fullName evidence="2">Uncharacterized protein</fullName>
    </submittedName>
</protein>
<accession>A0ABR5AP12</accession>
<dbReference type="Proteomes" id="UP000031982">
    <property type="component" value="Unassembled WGS sequence"/>
</dbReference>
<sequence length="43" mass="5026">MKLFKVIKEFEITLSGGFALYALYCMLFVTLLGIIQTLKWLLR</sequence>
<gene>
    <name evidence="2" type="ORF">SD77_2991</name>
</gene>
<evidence type="ECO:0000256" key="1">
    <source>
        <dbReference type="SAM" id="Phobius"/>
    </source>
</evidence>
<keyword evidence="1" id="KW-1133">Transmembrane helix</keyword>
<proteinExistence type="predicted"/>
<organism evidence="2 3">
    <name type="scientific">Bacillus badius</name>
    <dbReference type="NCBI Taxonomy" id="1455"/>
    <lineage>
        <taxon>Bacteria</taxon>
        <taxon>Bacillati</taxon>
        <taxon>Bacillota</taxon>
        <taxon>Bacilli</taxon>
        <taxon>Bacillales</taxon>
        <taxon>Bacillaceae</taxon>
        <taxon>Pseudobacillus</taxon>
    </lineage>
</organism>
<keyword evidence="1" id="KW-0812">Transmembrane</keyword>
<keyword evidence="3" id="KW-1185">Reference proteome</keyword>
<keyword evidence="1" id="KW-0472">Membrane</keyword>
<reference evidence="2 3" key="1">
    <citation type="submission" date="2015-01" db="EMBL/GenBank/DDBJ databases">
        <title>Genome Assembly of Bacillus badius MTCC 1458.</title>
        <authorList>
            <person name="Verma A."/>
            <person name="Khatri I."/>
            <person name="Mual P."/>
            <person name="Subramanian S."/>
            <person name="Krishnamurthi S."/>
        </authorList>
    </citation>
    <scope>NUCLEOTIDE SEQUENCE [LARGE SCALE GENOMIC DNA]</scope>
    <source>
        <strain evidence="2 3">MTCC 1458</strain>
    </source>
</reference>
<evidence type="ECO:0000313" key="2">
    <source>
        <dbReference type="EMBL" id="KIL73714.1"/>
    </source>
</evidence>
<evidence type="ECO:0000313" key="3">
    <source>
        <dbReference type="Proteomes" id="UP000031982"/>
    </source>
</evidence>
<comment type="caution">
    <text evidence="2">The sequence shown here is derived from an EMBL/GenBank/DDBJ whole genome shotgun (WGS) entry which is preliminary data.</text>
</comment>
<name>A0ABR5AP12_BACBA</name>
<feature type="transmembrane region" description="Helical" evidence="1">
    <location>
        <begin position="12"/>
        <end position="35"/>
    </location>
</feature>
<dbReference type="EMBL" id="JXLP01000028">
    <property type="protein sequence ID" value="KIL73714.1"/>
    <property type="molecule type" value="Genomic_DNA"/>
</dbReference>